<gene>
    <name evidence="6" type="ORF">V5799_018141</name>
</gene>
<sequence>METTALISTKVTTPQGEEVAVLLMDTQGSFDCTSTVKDCATIFALSVMTSSVQVYNVIRNIQEDQLQHLHFFAEYGKLAQKDGRNEPFQRLVFLVRDWAFPYEAQYGASGGRRVLEDRLEIIGKEHEELKKLRRQILNSFSKIDCFLMPCPGEKVEKDESFCGCLEDVHPEFKENLQKLVPWLLAPENLVVKKVSGEKITCQELMNYFKIYTKTFQGGNLPEPKSMLQATAEASNIAAKEKAMRFYMDGMEKRHQGTLLELLGTHNQLLAEASNLFQSVSKVGGEEFSYRFLQNLRK</sequence>
<evidence type="ECO:0000259" key="5">
    <source>
        <dbReference type="PROSITE" id="PS51715"/>
    </source>
</evidence>
<evidence type="ECO:0000256" key="2">
    <source>
        <dbReference type="ARBA" id="ARBA00022801"/>
    </source>
</evidence>
<protein>
    <recommendedName>
        <fullName evidence="5">GB1/RHD3-type G domain-containing protein</fullName>
    </recommendedName>
</protein>
<keyword evidence="3" id="KW-0342">GTP-binding</keyword>
<dbReference type="AlphaFoldDB" id="A0AAQ4F1B7"/>
<dbReference type="SUPFAM" id="SSF52540">
    <property type="entry name" value="P-loop containing nucleoside triphosphate hydrolases"/>
    <property type="match status" value="1"/>
</dbReference>
<dbReference type="PROSITE" id="PS51715">
    <property type="entry name" value="G_GB1_RHD3"/>
    <property type="match status" value="1"/>
</dbReference>
<evidence type="ECO:0000256" key="4">
    <source>
        <dbReference type="PROSITE-ProRule" id="PRU01052"/>
    </source>
</evidence>
<dbReference type="InterPro" id="IPR015894">
    <property type="entry name" value="Guanylate-bd_N"/>
</dbReference>
<dbReference type="SUPFAM" id="SSF48340">
    <property type="entry name" value="Interferon-induced guanylate-binding protein 1 (GBP1), C-terminal domain"/>
    <property type="match status" value="1"/>
</dbReference>
<comment type="similarity">
    <text evidence="4">Belongs to the TRAFAC class dynamin-like GTPase superfamily. GB1/RHD3 GTPase family.</text>
</comment>
<dbReference type="GO" id="GO:0005525">
    <property type="term" value="F:GTP binding"/>
    <property type="evidence" value="ECO:0007669"/>
    <property type="project" value="UniProtKB-KW"/>
</dbReference>
<dbReference type="Pfam" id="PF02841">
    <property type="entry name" value="GBP_C"/>
    <property type="match status" value="1"/>
</dbReference>
<dbReference type="Gene3D" id="1.20.58.420">
    <property type="entry name" value="AHSP"/>
    <property type="match status" value="1"/>
</dbReference>
<evidence type="ECO:0000256" key="3">
    <source>
        <dbReference type="ARBA" id="ARBA00023134"/>
    </source>
</evidence>
<keyword evidence="7" id="KW-1185">Reference proteome</keyword>
<dbReference type="InterPro" id="IPR030386">
    <property type="entry name" value="G_GB1_RHD3_dom"/>
</dbReference>
<proteinExistence type="inferred from homology"/>
<dbReference type="InterPro" id="IPR003191">
    <property type="entry name" value="Guanylate-bd/ATL_C"/>
</dbReference>
<dbReference type="Pfam" id="PF02263">
    <property type="entry name" value="GBP"/>
    <property type="match status" value="1"/>
</dbReference>
<evidence type="ECO:0000313" key="6">
    <source>
        <dbReference type="EMBL" id="KAK8780518.1"/>
    </source>
</evidence>
<dbReference type="Proteomes" id="UP001321473">
    <property type="component" value="Unassembled WGS sequence"/>
</dbReference>
<name>A0AAQ4F1B7_AMBAM</name>
<dbReference type="Gene3D" id="3.40.50.300">
    <property type="entry name" value="P-loop containing nucleotide triphosphate hydrolases"/>
    <property type="match status" value="1"/>
</dbReference>
<keyword evidence="2" id="KW-0378">Hydrolase</keyword>
<dbReference type="PANTHER" id="PTHR10751">
    <property type="entry name" value="GUANYLATE BINDING PROTEIN"/>
    <property type="match status" value="1"/>
</dbReference>
<keyword evidence="1" id="KW-0547">Nucleotide-binding</keyword>
<evidence type="ECO:0000313" key="7">
    <source>
        <dbReference type="Proteomes" id="UP001321473"/>
    </source>
</evidence>
<accession>A0AAQ4F1B7</accession>
<dbReference type="EMBL" id="JARKHS020008754">
    <property type="protein sequence ID" value="KAK8780518.1"/>
    <property type="molecule type" value="Genomic_DNA"/>
</dbReference>
<organism evidence="6 7">
    <name type="scientific">Amblyomma americanum</name>
    <name type="common">Lone star tick</name>
    <dbReference type="NCBI Taxonomy" id="6943"/>
    <lineage>
        <taxon>Eukaryota</taxon>
        <taxon>Metazoa</taxon>
        <taxon>Ecdysozoa</taxon>
        <taxon>Arthropoda</taxon>
        <taxon>Chelicerata</taxon>
        <taxon>Arachnida</taxon>
        <taxon>Acari</taxon>
        <taxon>Parasitiformes</taxon>
        <taxon>Ixodida</taxon>
        <taxon>Ixodoidea</taxon>
        <taxon>Ixodidae</taxon>
        <taxon>Amblyomminae</taxon>
        <taxon>Amblyomma</taxon>
    </lineage>
</organism>
<reference evidence="6 7" key="1">
    <citation type="journal article" date="2023" name="Arcadia Sci">
        <title>De novo assembly of a long-read Amblyomma americanum tick genome.</title>
        <authorList>
            <person name="Chou S."/>
            <person name="Poskanzer K.E."/>
            <person name="Rollins M."/>
            <person name="Thuy-Boun P.S."/>
        </authorList>
    </citation>
    <scope>NUCLEOTIDE SEQUENCE [LARGE SCALE GENOMIC DNA]</scope>
    <source>
        <strain evidence="6">F_SG_1</strain>
        <tissue evidence="6">Salivary glands</tissue>
    </source>
</reference>
<feature type="domain" description="GB1/RHD3-type G" evidence="5">
    <location>
        <begin position="1"/>
        <end position="188"/>
    </location>
</feature>
<dbReference type="InterPro" id="IPR036543">
    <property type="entry name" value="Guanylate-bd_C_sf"/>
</dbReference>
<dbReference type="GO" id="GO:0003924">
    <property type="term" value="F:GTPase activity"/>
    <property type="evidence" value="ECO:0007669"/>
    <property type="project" value="InterPro"/>
</dbReference>
<comment type="caution">
    <text evidence="6">The sequence shown here is derived from an EMBL/GenBank/DDBJ whole genome shotgun (WGS) entry which is preliminary data.</text>
</comment>
<feature type="non-terminal residue" evidence="6">
    <location>
        <position position="297"/>
    </location>
</feature>
<dbReference type="InterPro" id="IPR027417">
    <property type="entry name" value="P-loop_NTPase"/>
</dbReference>
<evidence type="ECO:0000256" key="1">
    <source>
        <dbReference type="ARBA" id="ARBA00022741"/>
    </source>
</evidence>